<feature type="compositionally biased region" description="Basic and acidic residues" evidence="1">
    <location>
        <begin position="45"/>
        <end position="58"/>
    </location>
</feature>
<keyword evidence="3" id="KW-1185">Reference proteome</keyword>
<evidence type="ECO:0000313" key="3">
    <source>
        <dbReference type="Proteomes" id="UP001283361"/>
    </source>
</evidence>
<sequence>MKSSQSQGATNSRDPDLRTSGETPSQRKRTKMQWLQQMMRRVERKHPAEQTDQGERVNKRASTLQKKLMQSMRGRTAQHEIRNGYGDLITSVYTSAWKERPLQGQRLEFAKERKRSGSETAIEEQTNLHDEKRTWNEITFIATSSPVVLYSGLCLGSGVMVVNKGGSTFGERQSHYPGNGQHPLVHITNGVWQQVAAVPAATTPGTWSRLAC</sequence>
<feature type="compositionally biased region" description="Polar residues" evidence="1">
    <location>
        <begin position="1"/>
        <end position="12"/>
    </location>
</feature>
<protein>
    <submittedName>
        <fullName evidence="2">Uncharacterized protein</fullName>
    </submittedName>
</protein>
<evidence type="ECO:0000256" key="1">
    <source>
        <dbReference type="SAM" id="MobiDB-lite"/>
    </source>
</evidence>
<evidence type="ECO:0000313" key="2">
    <source>
        <dbReference type="EMBL" id="KAK3713106.1"/>
    </source>
</evidence>
<name>A0AAE1CMK6_9GAST</name>
<dbReference type="EMBL" id="JAWDGP010007571">
    <property type="protein sequence ID" value="KAK3713106.1"/>
    <property type="molecule type" value="Genomic_DNA"/>
</dbReference>
<dbReference type="Proteomes" id="UP001283361">
    <property type="component" value="Unassembled WGS sequence"/>
</dbReference>
<comment type="caution">
    <text evidence="2">The sequence shown here is derived from an EMBL/GenBank/DDBJ whole genome shotgun (WGS) entry which is preliminary data.</text>
</comment>
<organism evidence="2 3">
    <name type="scientific">Elysia crispata</name>
    <name type="common">lettuce slug</name>
    <dbReference type="NCBI Taxonomy" id="231223"/>
    <lineage>
        <taxon>Eukaryota</taxon>
        <taxon>Metazoa</taxon>
        <taxon>Spiralia</taxon>
        <taxon>Lophotrochozoa</taxon>
        <taxon>Mollusca</taxon>
        <taxon>Gastropoda</taxon>
        <taxon>Heterobranchia</taxon>
        <taxon>Euthyneura</taxon>
        <taxon>Panpulmonata</taxon>
        <taxon>Sacoglossa</taxon>
        <taxon>Placobranchoidea</taxon>
        <taxon>Plakobranchidae</taxon>
        <taxon>Elysia</taxon>
    </lineage>
</organism>
<dbReference type="AlphaFoldDB" id="A0AAE1CMK6"/>
<reference evidence="2" key="1">
    <citation type="journal article" date="2023" name="G3 (Bethesda)">
        <title>A reference genome for the long-term kleptoplast-retaining sea slug Elysia crispata morphotype clarki.</title>
        <authorList>
            <person name="Eastman K.E."/>
            <person name="Pendleton A.L."/>
            <person name="Shaikh M.A."/>
            <person name="Suttiyut T."/>
            <person name="Ogas R."/>
            <person name="Tomko P."/>
            <person name="Gavelis G."/>
            <person name="Widhalm J.R."/>
            <person name="Wisecaver J.H."/>
        </authorList>
    </citation>
    <scope>NUCLEOTIDE SEQUENCE</scope>
    <source>
        <strain evidence="2">ECLA1</strain>
    </source>
</reference>
<gene>
    <name evidence="2" type="ORF">RRG08_036718</name>
</gene>
<feature type="region of interest" description="Disordered" evidence="1">
    <location>
        <begin position="1"/>
        <end position="59"/>
    </location>
</feature>
<accession>A0AAE1CMK6</accession>
<proteinExistence type="predicted"/>